<evidence type="ECO:0000313" key="18">
    <source>
        <dbReference type="Proteomes" id="UP000732377"/>
    </source>
</evidence>
<evidence type="ECO:0000256" key="10">
    <source>
        <dbReference type="ARBA" id="ARBA00022840"/>
    </source>
</evidence>
<feature type="transmembrane region" description="Helical" evidence="14">
    <location>
        <begin position="16"/>
        <end position="39"/>
    </location>
</feature>
<keyword evidence="14" id="KW-1133">Transmembrane helix</keyword>
<evidence type="ECO:0000259" key="16">
    <source>
        <dbReference type="PROSITE" id="PS50885"/>
    </source>
</evidence>
<sequence length="837" mass="92790">MSESPYRWDTGLRLRVFGLLLFLLSLLVGLGIILTFTFTQLNSFQERARLTQENVRRAEQVATLYAEMTAALRGYLFTGDESMLAPYEPNLNRLHQVLSELEESVEGDPDQAEQVHRLRELIDAWRTQVAEPEIARMRQGAPDVGSLLMTEGVKYGELIKEQRDHFIREETKRMDQDVDKAGVASDQVVRITWLTISLAAVLVLGGFLVFARSVTRSTEALAEAANRIAQGERGVVLEAPLDGELQVVANAFAKMSLTLAEQEKQLQEQQEQLIAQNEELLAQQESVRRHAEELERKERHLSRLHSLSSKMVGSIEMDQLANLILDEYLDLYGGVAGALLLVDEYADRLKVAAERWLSPDLKGQFIPRSGPMARCVEQREVVVARYPDTQTHISVWLRDVPVVQEVYVPLVHTGRAIGVVAIAFTEPTELNAEAQALWHAVAGQASVALAAAQNHQEVKRAFAALQDQAAQIEILNAQLEEERDRASAQLDIYLSIVSTMPAGAWLCDTGGNLLVSNSMFQEFFGKTLPDEPLEQMLAQIAAVLPEDDPFPQTVRDLVHDPHAVAEGQLRLTTGYTLQWSSAPVGKGQSRVGRLFTFQDVTELAELDRLKSEFVNTVSHELRTPLTSIMGYLSLVLAGTAGPLQEQQREFLNIVARNTNRLANLINDLLDIQRIESGRMPIHLSPTSLATVVRQVAETFRVQAEQKGLSFTVNVPEEVPLINADPDRLTQIIANLVSNAVKYTKEGGVTVSVSAVGDQVELEVADTGIGISPADQKRIFEKFYRAEHPYVREVGGTGLGLPIVKTMVEEHGGDLQLESQPGRGSRFIVSFPALKDES</sequence>
<dbReference type="Proteomes" id="UP000732377">
    <property type="component" value="Unassembled WGS sequence"/>
</dbReference>
<dbReference type="InterPro" id="IPR003594">
    <property type="entry name" value="HATPase_dom"/>
</dbReference>
<dbReference type="PRINTS" id="PR00344">
    <property type="entry name" value="BCTRLSENSOR"/>
</dbReference>
<dbReference type="Pfam" id="PF02518">
    <property type="entry name" value="HATPase_c"/>
    <property type="match status" value="1"/>
</dbReference>
<dbReference type="Gene3D" id="3.30.565.10">
    <property type="entry name" value="Histidine kinase-like ATPase, C-terminal domain"/>
    <property type="match status" value="1"/>
</dbReference>
<accession>A0A953I1Q6</accession>
<dbReference type="InterPro" id="IPR000014">
    <property type="entry name" value="PAS"/>
</dbReference>
<dbReference type="InterPro" id="IPR005467">
    <property type="entry name" value="His_kinase_dom"/>
</dbReference>
<dbReference type="InterPro" id="IPR004358">
    <property type="entry name" value="Sig_transdc_His_kin-like_C"/>
</dbReference>
<dbReference type="EMBL" id="PIUK01000050">
    <property type="protein sequence ID" value="MBY6275970.1"/>
    <property type="molecule type" value="Genomic_DNA"/>
</dbReference>
<dbReference type="InterPro" id="IPR007891">
    <property type="entry name" value="CHASE3"/>
</dbReference>
<dbReference type="FunFam" id="1.10.287.130:FF:000001">
    <property type="entry name" value="Two-component sensor histidine kinase"/>
    <property type="match status" value="1"/>
</dbReference>
<evidence type="ECO:0000256" key="9">
    <source>
        <dbReference type="ARBA" id="ARBA00022777"/>
    </source>
</evidence>
<dbReference type="InterPro" id="IPR036890">
    <property type="entry name" value="HATPase_C_sf"/>
</dbReference>
<organism evidence="17 18">
    <name type="scientific">Symbiobacterium thermophilum</name>
    <dbReference type="NCBI Taxonomy" id="2734"/>
    <lineage>
        <taxon>Bacteria</taxon>
        <taxon>Bacillati</taxon>
        <taxon>Bacillota</taxon>
        <taxon>Clostridia</taxon>
        <taxon>Eubacteriales</taxon>
        <taxon>Symbiobacteriaceae</taxon>
        <taxon>Symbiobacterium</taxon>
    </lineage>
</organism>
<dbReference type="GO" id="GO:0005886">
    <property type="term" value="C:plasma membrane"/>
    <property type="evidence" value="ECO:0007669"/>
    <property type="project" value="UniProtKB-SubCell"/>
</dbReference>
<proteinExistence type="predicted"/>
<reference evidence="17" key="1">
    <citation type="submission" date="2017-11" db="EMBL/GenBank/DDBJ databases">
        <title>Three new genomes from thermophilic consortium.</title>
        <authorList>
            <person name="Quaggio R."/>
            <person name="Amgarten D."/>
            <person name="Setubal J.C."/>
        </authorList>
    </citation>
    <scope>NUCLEOTIDE SEQUENCE</scope>
    <source>
        <strain evidence="17">ZCTH01-B2</strain>
    </source>
</reference>
<evidence type="ECO:0000256" key="6">
    <source>
        <dbReference type="ARBA" id="ARBA00022553"/>
    </source>
</evidence>
<dbReference type="PANTHER" id="PTHR43047:SF72">
    <property type="entry name" value="OSMOSENSING HISTIDINE PROTEIN KINASE SLN1"/>
    <property type="match status" value="1"/>
</dbReference>
<keyword evidence="9" id="KW-0418">Kinase</keyword>
<dbReference type="PANTHER" id="PTHR43047">
    <property type="entry name" value="TWO-COMPONENT HISTIDINE PROTEIN KINASE"/>
    <property type="match status" value="1"/>
</dbReference>
<dbReference type="Pfam" id="PF05227">
    <property type="entry name" value="CHASE3"/>
    <property type="match status" value="1"/>
</dbReference>
<evidence type="ECO:0000256" key="12">
    <source>
        <dbReference type="ARBA" id="ARBA00023136"/>
    </source>
</evidence>
<dbReference type="CDD" id="cd00082">
    <property type="entry name" value="HisKA"/>
    <property type="match status" value="1"/>
</dbReference>
<comment type="subcellular location">
    <subcellularLocation>
        <location evidence="2">Cell membrane</location>
    </subcellularLocation>
    <subcellularLocation>
        <location evidence="3">Membrane raft</location>
        <topology evidence="3">Multi-pass membrane protein</topology>
    </subcellularLocation>
</comment>
<dbReference type="SUPFAM" id="SSF47384">
    <property type="entry name" value="Homodimeric domain of signal transducing histidine kinase"/>
    <property type="match status" value="1"/>
</dbReference>
<dbReference type="SUPFAM" id="SSF55781">
    <property type="entry name" value="GAF domain-like"/>
    <property type="match status" value="1"/>
</dbReference>
<dbReference type="AlphaFoldDB" id="A0A953I1Q6"/>
<evidence type="ECO:0000256" key="7">
    <source>
        <dbReference type="ARBA" id="ARBA00022679"/>
    </source>
</evidence>
<keyword evidence="8" id="KW-0547">Nucleotide-binding</keyword>
<dbReference type="GO" id="GO:0009927">
    <property type="term" value="F:histidine phosphotransfer kinase activity"/>
    <property type="evidence" value="ECO:0007669"/>
    <property type="project" value="TreeGrafter"/>
</dbReference>
<gene>
    <name evidence="17" type="ORF">CWE10_07050</name>
</gene>
<keyword evidence="7" id="KW-0808">Transferase</keyword>
<dbReference type="RefSeq" id="WP_273378874.1">
    <property type="nucleotide sequence ID" value="NZ_PIUK01000050.1"/>
</dbReference>
<dbReference type="InterPro" id="IPR036097">
    <property type="entry name" value="HisK_dim/P_sf"/>
</dbReference>
<feature type="domain" description="Histidine kinase" evidence="15">
    <location>
        <begin position="616"/>
        <end position="834"/>
    </location>
</feature>
<dbReference type="Gene3D" id="6.10.340.10">
    <property type="match status" value="1"/>
</dbReference>
<keyword evidence="6" id="KW-0597">Phosphoprotein</keyword>
<evidence type="ECO:0000256" key="4">
    <source>
        <dbReference type="ARBA" id="ARBA00012438"/>
    </source>
</evidence>
<feature type="coiled-coil region" evidence="13">
    <location>
        <begin position="252"/>
        <end position="297"/>
    </location>
</feature>
<dbReference type="InterPro" id="IPR003018">
    <property type="entry name" value="GAF"/>
</dbReference>
<feature type="domain" description="HAMP" evidence="16">
    <location>
        <begin position="212"/>
        <end position="264"/>
    </location>
</feature>
<dbReference type="SUPFAM" id="SSF55785">
    <property type="entry name" value="PYP-like sensor domain (PAS domain)"/>
    <property type="match status" value="1"/>
</dbReference>
<dbReference type="GO" id="GO:0045121">
    <property type="term" value="C:membrane raft"/>
    <property type="evidence" value="ECO:0007669"/>
    <property type="project" value="UniProtKB-SubCell"/>
</dbReference>
<evidence type="ECO:0000256" key="14">
    <source>
        <dbReference type="SAM" id="Phobius"/>
    </source>
</evidence>
<keyword evidence="10" id="KW-0067">ATP-binding</keyword>
<dbReference type="PROSITE" id="PS50885">
    <property type="entry name" value="HAMP"/>
    <property type="match status" value="1"/>
</dbReference>
<dbReference type="FunFam" id="3.30.565.10:FF:000023">
    <property type="entry name" value="PAS domain-containing sensor histidine kinase"/>
    <property type="match status" value="1"/>
</dbReference>
<dbReference type="SUPFAM" id="SSF55874">
    <property type="entry name" value="ATPase domain of HSP90 chaperone/DNA topoisomerase II/histidine kinase"/>
    <property type="match status" value="1"/>
</dbReference>
<dbReference type="GO" id="GO:0000155">
    <property type="term" value="F:phosphorelay sensor kinase activity"/>
    <property type="evidence" value="ECO:0007669"/>
    <property type="project" value="InterPro"/>
</dbReference>
<dbReference type="GO" id="GO:0005524">
    <property type="term" value="F:ATP binding"/>
    <property type="evidence" value="ECO:0007669"/>
    <property type="project" value="UniProtKB-KW"/>
</dbReference>
<dbReference type="SMART" id="SM00388">
    <property type="entry name" value="HisKA"/>
    <property type="match status" value="1"/>
</dbReference>
<dbReference type="Gene3D" id="1.10.287.130">
    <property type="match status" value="1"/>
</dbReference>
<dbReference type="CDD" id="cd16922">
    <property type="entry name" value="HATPase_EvgS-ArcB-TorS-like"/>
    <property type="match status" value="1"/>
</dbReference>
<dbReference type="Gene3D" id="3.30.450.40">
    <property type="match status" value="1"/>
</dbReference>
<dbReference type="SMART" id="SM00091">
    <property type="entry name" value="PAS"/>
    <property type="match status" value="1"/>
</dbReference>
<dbReference type="EC" id="2.7.13.3" evidence="4"/>
<evidence type="ECO:0000259" key="15">
    <source>
        <dbReference type="PROSITE" id="PS50109"/>
    </source>
</evidence>
<evidence type="ECO:0000256" key="1">
    <source>
        <dbReference type="ARBA" id="ARBA00000085"/>
    </source>
</evidence>
<evidence type="ECO:0000256" key="11">
    <source>
        <dbReference type="ARBA" id="ARBA00023012"/>
    </source>
</evidence>
<dbReference type="InterPro" id="IPR003661">
    <property type="entry name" value="HisK_dim/P_dom"/>
</dbReference>
<evidence type="ECO:0000256" key="5">
    <source>
        <dbReference type="ARBA" id="ARBA00022475"/>
    </source>
</evidence>
<evidence type="ECO:0000256" key="8">
    <source>
        <dbReference type="ARBA" id="ARBA00022741"/>
    </source>
</evidence>
<feature type="transmembrane region" description="Helical" evidence="14">
    <location>
        <begin position="191"/>
        <end position="211"/>
    </location>
</feature>
<dbReference type="Pfam" id="PF13185">
    <property type="entry name" value="GAF_2"/>
    <property type="match status" value="1"/>
</dbReference>
<keyword evidence="14" id="KW-0812">Transmembrane</keyword>
<dbReference type="Pfam" id="PF00512">
    <property type="entry name" value="HisKA"/>
    <property type="match status" value="1"/>
</dbReference>
<comment type="caution">
    <text evidence="17">The sequence shown here is derived from an EMBL/GenBank/DDBJ whole genome shotgun (WGS) entry which is preliminary data.</text>
</comment>
<dbReference type="InterPro" id="IPR029016">
    <property type="entry name" value="GAF-like_dom_sf"/>
</dbReference>
<keyword evidence="12 14" id="KW-0472">Membrane</keyword>
<dbReference type="InterPro" id="IPR035965">
    <property type="entry name" value="PAS-like_dom_sf"/>
</dbReference>
<keyword evidence="5" id="KW-1003">Cell membrane</keyword>
<dbReference type="PROSITE" id="PS50109">
    <property type="entry name" value="HIS_KIN"/>
    <property type="match status" value="1"/>
</dbReference>
<comment type="catalytic activity">
    <reaction evidence="1">
        <text>ATP + protein L-histidine = ADP + protein N-phospho-L-histidine.</text>
        <dbReference type="EC" id="2.7.13.3"/>
    </reaction>
</comment>
<name>A0A953I1Q6_SYMTR</name>
<evidence type="ECO:0000256" key="3">
    <source>
        <dbReference type="ARBA" id="ARBA00004314"/>
    </source>
</evidence>
<keyword evidence="13" id="KW-0175">Coiled coil</keyword>
<dbReference type="InterPro" id="IPR003660">
    <property type="entry name" value="HAMP_dom"/>
</dbReference>
<evidence type="ECO:0000256" key="13">
    <source>
        <dbReference type="SAM" id="Coils"/>
    </source>
</evidence>
<keyword evidence="11" id="KW-0902">Two-component regulatory system</keyword>
<evidence type="ECO:0000313" key="17">
    <source>
        <dbReference type="EMBL" id="MBY6275970.1"/>
    </source>
</evidence>
<dbReference type="SMART" id="SM00387">
    <property type="entry name" value="HATPase_c"/>
    <property type="match status" value="1"/>
</dbReference>
<feature type="coiled-coil region" evidence="13">
    <location>
        <begin position="462"/>
        <end position="496"/>
    </location>
</feature>
<protein>
    <recommendedName>
        <fullName evidence="4">histidine kinase</fullName>
        <ecNumber evidence="4">2.7.13.3</ecNumber>
    </recommendedName>
</protein>
<evidence type="ECO:0000256" key="2">
    <source>
        <dbReference type="ARBA" id="ARBA00004236"/>
    </source>
</evidence>
<dbReference type="Gene3D" id="3.30.450.20">
    <property type="entry name" value="PAS domain"/>
    <property type="match status" value="1"/>
</dbReference>